<accession>A0AAW8EK84</accession>
<dbReference type="InterPro" id="IPR025528">
    <property type="entry name" value="BrnA_antitoxin"/>
</dbReference>
<evidence type="ECO:0000256" key="1">
    <source>
        <dbReference type="SAM" id="MobiDB-lite"/>
    </source>
</evidence>
<evidence type="ECO:0000313" key="2">
    <source>
        <dbReference type="EMBL" id="MDP9972412.1"/>
    </source>
</evidence>
<dbReference type="GeneID" id="99717008"/>
<feature type="region of interest" description="Disordered" evidence="1">
    <location>
        <begin position="24"/>
        <end position="49"/>
    </location>
</feature>
<comment type="caution">
    <text evidence="2">The sequence shown here is derived from an EMBL/GenBank/DDBJ whole genome shotgun (WGS) entry which is preliminary data.</text>
</comment>
<dbReference type="Pfam" id="PF14384">
    <property type="entry name" value="BrnA_antitoxin"/>
    <property type="match status" value="1"/>
</dbReference>
<name>A0AAW8EK84_VARPD</name>
<dbReference type="Proteomes" id="UP001224845">
    <property type="component" value="Unassembled WGS sequence"/>
</dbReference>
<gene>
    <name evidence="2" type="ORF">J2W39_003654</name>
</gene>
<dbReference type="AlphaFoldDB" id="A0AAW8EK84"/>
<protein>
    <submittedName>
        <fullName evidence="2">Uncharacterized protein (DUF4415 family)</fullName>
    </submittedName>
</protein>
<sequence>MPKIDKEMAQFEKDLLQSMGEMKRGEHAAVHTPAQIEARKRGRPAGSVKADAKVSTAIRLDAVVLEALKAAGPGWQTRANDALRDVFVAKATPRTRPRRSHRAPERS</sequence>
<reference evidence="2" key="1">
    <citation type="submission" date="2023-07" db="EMBL/GenBank/DDBJ databases">
        <title>Sorghum-associated microbial communities from plants grown in Nebraska, USA.</title>
        <authorList>
            <person name="Schachtman D."/>
        </authorList>
    </citation>
    <scope>NUCLEOTIDE SEQUENCE</scope>
    <source>
        <strain evidence="2">DS3315</strain>
    </source>
</reference>
<feature type="region of interest" description="Disordered" evidence="1">
    <location>
        <begin position="82"/>
        <end position="107"/>
    </location>
</feature>
<dbReference type="RefSeq" id="WP_018907206.1">
    <property type="nucleotide sequence ID" value="NZ_CAIGKF010000001.1"/>
</dbReference>
<proteinExistence type="predicted"/>
<organism evidence="2 3">
    <name type="scientific">Variovorax paradoxus</name>
    <dbReference type="NCBI Taxonomy" id="34073"/>
    <lineage>
        <taxon>Bacteria</taxon>
        <taxon>Pseudomonadati</taxon>
        <taxon>Pseudomonadota</taxon>
        <taxon>Betaproteobacteria</taxon>
        <taxon>Burkholderiales</taxon>
        <taxon>Comamonadaceae</taxon>
        <taxon>Variovorax</taxon>
    </lineage>
</organism>
<dbReference type="EMBL" id="JAUSRV010000008">
    <property type="protein sequence ID" value="MDP9972412.1"/>
    <property type="molecule type" value="Genomic_DNA"/>
</dbReference>
<evidence type="ECO:0000313" key="3">
    <source>
        <dbReference type="Proteomes" id="UP001224845"/>
    </source>
</evidence>